<comment type="caution">
    <text evidence="3">The sequence shown here is derived from an EMBL/GenBank/DDBJ whole genome shotgun (WGS) entry which is preliminary data.</text>
</comment>
<organism evidence="3 4">
    <name type="scientific">Romboutsia weinsteinii</name>
    <dbReference type="NCBI Taxonomy" id="2020949"/>
    <lineage>
        <taxon>Bacteria</taxon>
        <taxon>Bacillati</taxon>
        <taxon>Bacillota</taxon>
        <taxon>Clostridia</taxon>
        <taxon>Peptostreptococcales</taxon>
        <taxon>Peptostreptococcaceae</taxon>
        <taxon>Romboutsia</taxon>
    </lineage>
</organism>
<dbReference type="Pfam" id="PF14133">
    <property type="entry name" value="DUF4300"/>
    <property type="match status" value="1"/>
</dbReference>
<name>A0A371J6I9_9FIRM</name>
<dbReference type="Proteomes" id="UP000215694">
    <property type="component" value="Unassembled WGS sequence"/>
</dbReference>
<protein>
    <submittedName>
        <fullName evidence="3">DUF4300 family protein</fullName>
    </submittedName>
</protein>
<dbReference type="PROSITE" id="PS51257">
    <property type="entry name" value="PROKAR_LIPOPROTEIN"/>
    <property type="match status" value="1"/>
</dbReference>
<dbReference type="InterPro" id="IPR025389">
    <property type="entry name" value="DUF4300"/>
</dbReference>
<feature type="chain" id="PRO_5039034996" evidence="1">
    <location>
        <begin position="23"/>
        <end position="312"/>
    </location>
</feature>
<reference evidence="3 4" key="1">
    <citation type="journal article" date="2017" name="Genome Announc.">
        <title>Draft Genome Sequence of Romboutsia weinsteinii sp. nov. Strain CCRI-19649(T) Isolated from Surface Water.</title>
        <authorList>
            <person name="Maheux A.F."/>
            <person name="Boudreau D.K."/>
            <person name="Berube E."/>
            <person name="Boissinot M."/>
            <person name="Cantin P."/>
            <person name="Raymond F."/>
            <person name="Corbeil J."/>
            <person name="Omar R.F."/>
            <person name="Bergeron M.G."/>
        </authorList>
    </citation>
    <scope>NUCLEOTIDE SEQUENCE [LARGE SCALE GENOMIC DNA]</scope>
    <source>
        <strain evidence="3 4">CCRI-19649</strain>
    </source>
</reference>
<dbReference type="OrthoDB" id="3267930at2"/>
<keyword evidence="4" id="KW-1185">Reference proteome</keyword>
<accession>A0A371J6I9</accession>
<dbReference type="RefSeq" id="WP_094369336.1">
    <property type="nucleotide sequence ID" value="NZ_NOJY02000007.1"/>
</dbReference>
<evidence type="ECO:0000256" key="1">
    <source>
        <dbReference type="SAM" id="SignalP"/>
    </source>
</evidence>
<evidence type="ECO:0000313" key="3">
    <source>
        <dbReference type="EMBL" id="RDY28369.1"/>
    </source>
</evidence>
<sequence>MKRNILTIALSSSLILSSLIFTGCSSNNTDELQNNNALINNTESLGNKKKIAKPIYKELKYSNLLDSGIQEEVKVILMKNGINKEDVERYFRGVNNYNKIYKDDLPNIAGFSVLEKSQVPYDGFAFQDKWIEKNKEYFDINCRISAFRLVNQFIESKDDFYESDGQLGMDIDTIEKNPDAAFNKNDINKFKKLFDIIEIDRFGTDEEIAKFISDQWDKRGISFVGNSDVTLISGFSKNEDTKELLAGHVGVAVKNDDEILFIEKYSPATPYQVTKFKNKEAVRSYMFDRLISTEGDAAMPGAIIMENNKLMK</sequence>
<feature type="domain" description="DUF4300" evidence="2">
    <location>
        <begin position="60"/>
        <end position="311"/>
    </location>
</feature>
<evidence type="ECO:0000259" key="2">
    <source>
        <dbReference type="Pfam" id="PF14133"/>
    </source>
</evidence>
<keyword evidence="1" id="KW-0732">Signal</keyword>
<feature type="signal peptide" evidence="1">
    <location>
        <begin position="1"/>
        <end position="22"/>
    </location>
</feature>
<gene>
    <name evidence="3" type="ORF">CHL78_005565</name>
</gene>
<evidence type="ECO:0000313" key="4">
    <source>
        <dbReference type="Proteomes" id="UP000215694"/>
    </source>
</evidence>
<proteinExistence type="predicted"/>
<dbReference type="AlphaFoldDB" id="A0A371J6I9"/>
<dbReference type="EMBL" id="NOJY02000007">
    <property type="protein sequence ID" value="RDY28369.1"/>
    <property type="molecule type" value="Genomic_DNA"/>
</dbReference>